<comment type="subcellular location">
    <subcellularLocation>
        <location evidence="3">Cytoplasm</location>
    </subcellularLocation>
</comment>
<dbReference type="InterPro" id="IPR047947">
    <property type="entry name" value="OTU4_OTU"/>
</dbReference>
<evidence type="ECO:0000256" key="4">
    <source>
        <dbReference type="SAM" id="MobiDB-lite"/>
    </source>
</evidence>
<dbReference type="Gramene" id="EFJ07204">
    <property type="protein sequence ID" value="EFJ07204"/>
    <property type="gene ID" value="SELMODRAFT_134173"/>
</dbReference>
<keyword evidence="7" id="KW-1185">Reference proteome</keyword>
<feature type="compositionally biased region" description="Pro residues" evidence="4">
    <location>
        <begin position="1"/>
        <end position="17"/>
    </location>
</feature>
<dbReference type="FunFam" id="3.90.70.80:FF:000007">
    <property type="entry name" value="OTU domain-containing protein"/>
    <property type="match status" value="1"/>
</dbReference>
<dbReference type="eggNOG" id="KOG2606">
    <property type="taxonomic scope" value="Eukaryota"/>
</dbReference>
<comment type="catalytic activity">
    <reaction evidence="1 3">
        <text>Thiol-dependent hydrolysis of ester, thioester, amide, peptide and isopeptide bonds formed by the C-terminal Gly of ubiquitin (a 76-residue protein attached to proteins as an intracellular targeting signal).</text>
        <dbReference type="EC" id="3.4.19.12"/>
    </reaction>
</comment>
<gene>
    <name evidence="6" type="ORF">SELMODRAFT_134173</name>
</gene>
<feature type="domain" description="OTU" evidence="5">
    <location>
        <begin position="136"/>
        <end position="276"/>
    </location>
</feature>
<dbReference type="InParanoid" id="D8T876"/>
<dbReference type="PROSITE" id="PS50802">
    <property type="entry name" value="OTU"/>
    <property type="match status" value="1"/>
</dbReference>
<dbReference type="AlphaFoldDB" id="D8T876"/>
<keyword evidence="2 3" id="KW-0378">Hydrolase</keyword>
<name>D8T876_SELML</name>
<evidence type="ECO:0000256" key="2">
    <source>
        <dbReference type="ARBA" id="ARBA00022801"/>
    </source>
</evidence>
<comment type="function">
    <text evidence="3">Hydrolase that can remove conjugated ubiquitin from proteins and may therefore play an important regulatory role at the level of protein turnover by preventing degradation.</text>
</comment>
<dbReference type="Gene3D" id="3.90.70.80">
    <property type="match status" value="1"/>
</dbReference>
<dbReference type="InterPro" id="IPR038765">
    <property type="entry name" value="Papain-like_cys_pep_sf"/>
</dbReference>
<dbReference type="SUPFAM" id="SSF54001">
    <property type="entry name" value="Cysteine proteinases"/>
    <property type="match status" value="1"/>
</dbReference>
<dbReference type="EC" id="3.4.19.12" evidence="3"/>
<dbReference type="PANTHER" id="PTHR13312">
    <property type="entry name" value="HIV-INDUCED PROTEIN-7-LIKE PROTEASE"/>
    <property type="match status" value="1"/>
</dbReference>
<dbReference type="STRING" id="88036.D8T876"/>
<feature type="region of interest" description="Disordered" evidence="4">
    <location>
        <begin position="1"/>
        <end position="25"/>
    </location>
</feature>
<dbReference type="PANTHER" id="PTHR13312:SF6">
    <property type="entry name" value="UBIQUITIN THIOESTERASE OTU"/>
    <property type="match status" value="1"/>
</dbReference>
<reference evidence="6 7" key="1">
    <citation type="journal article" date="2011" name="Science">
        <title>The Selaginella genome identifies genetic changes associated with the evolution of vascular plants.</title>
        <authorList>
            <person name="Banks J.A."/>
            <person name="Nishiyama T."/>
            <person name="Hasebe M."/>
            <person name="Bowman J.L."/>
            <person name="Gribskov M."/>
            <person name="dePamphilis C."/>
            <person name="Albert V.A."/>
            <person name="Aono N."/>
            <person name="Aoyama T."/>
            <person name="Ambrose B.A."/>
            <person name="Ashton N.W."/>
            <person name="Axtell M.J."/>
            <person name="Barker E."/>
            <person name="Barker M.S."/>
            <person name="Bennetzen J.L."/>
            <person name="Bonawitz N.D."/>
            <person name="Chapple C."/>
            <person name="Cheng C."/>
            <person name="Correa L.G."/>
            <person name="Dacre M."/>
            <person name="DeBarry J."/>
            <person name="Dreyer I."/>
            <person name="Elias M."/>
            <person name="Engstrom E.M."/>
            <person name="Estelle M."/>
            <person name="Feng L."/>
            <person name="Finet C."/>
            <person name="Floyd S.K."/>
            <person name="Frommer W.B."/>
            <person name="Fujita T."/>
            <person name="Gramzow L."/>
            <person name="Gutensohn M."/>
            <person name="Harholt J."/>
            <person name="Hattori M."/>
            <person name="Heyl A."/>
            <person name="Hirai T."/>
            <person name="Hiwatashi Y."/>
            <person name="Ishikawa M."/>
            <person name="Iwata M."/>
            <person name="Karol K.G."/>
            <person name="Koehler B."/>
            <person name="Kolukisaoglu U."/>
            <person name="Kubo M."/>
            <person name="Kurata T."/>
            <person name="Lalonde S."/>
            <person name="Li K."/>
            <person name="Li Y."/>
            <person name="Litt A."/>
            <person name="Lyons E."/>
            <person name="Manning G."/>
            <person name="Maruyama T."/>
            <person name="Michael T.P."/>
            <person name="Mikami K."/>
            <person name="Miyazaki S."/>
            <person name="Morinaga S."/>
            <person name="Murata T."/>
            <person name="Mueller-Roeber B."/>
            <person name="Nelson D.R."/>
            <person name="Obara M."/>
            <person name="Oguri Y."/>
            <person name="Olmstead R.G."/>
            <person name="Onodera N."/>
            <person name="Petersen B.L."/>
            <person name="Pils B."/>
            <person name="Prigge M."/>
            <person name="Rensing S.A."/>
            <person name="Riano-Pachon D.M."/>
            <person name="Roberts A.W."/>
            <person name="Sato Y."/>
            <person name="Scheller H.V."/>
            <person name="Schulz B."/>
            <person name="Schulz C."/>
            <person name="Shakirov E.V."/>
            <person name="Shibagaki N."/>
            <person name="Shinohara N."/>
            <person name="Shippen D.E."/>
            <person name="Soerensen I."/>
            <person name="Sotooka R."/>
            <person name="Sugimoto N."/>
            <person name="Sugita M."/>
            <person name="Sumikawa N."/>
            <person name="Tanurdzic M."/>
            <person name="Theissen G."/>
            <person name="Ulvskov P."/>
            <person name="Wakazuki S."/>
            <person name="Weng J.K."/>
            <person name="Willats W.W."/>
            <person name="Wipf D."/>
            <person name="Wolf P.G."/>
            <person name="Yang L."/>
            <person name="Zimmer A.D."/>
            <person name="Zhu Q."/>
            <person name="Mitros T."/>
            <person name="Hellsten U."/>
            <person name="Loque D."/>
            <person name="Otillar R."/>
            <person name="Salamov A."/>
            <person name="Schmutz J."/>
            <person name="Shapiro H."/>
            <person name="Lindquist E."/>
            <person name="Lucas S."/>
            <person name="Rokhsar D."/>
            <person name="Grigoriev I.V."/>
        </authorList>
    </citation>
    <scope>NUCLEOTIDE SEQUENCE [LARGE SCALE GENOMIC DNA]</scope>
</reference>
<dbReference type="Proteomes" id="UP000001514">
    <property type="component" value="Unassembled WGS sequence"/>
</dbReference>
<accession>D8T876</accession>
<dbReference type="Pfam" id="PF02338">
    <property type="entry name" value="OTU"/>
    <property type="match status" value="1"/>
</dbReference>
<dbReference type="KEGG" id="smo:SELMODRAFT_134173"/>
<dbReference type="HOGENOM" id="CLU_081990_0_0_1"/>
<keyword evidence="3" id="KW-0645">Protease</keyword>
<dbReference type="OMA" id="FRREGCC"/>
<keyword evidence="3" id="KW-0788">Thiol protease</keyword>
<keyword evidence="3" id="KW-0833">Ubl conjugation pathway</keyword>
<evidence type="ECO:0000259" key="5">
    <source>
        <dbReference type="PROSITE" id="PS50802"/>
    </source>
</evidence>
<dbReference type="CDD" id="cd22760">
    <property type="entry name" value="OTU_plant_OTU4-like"/>
    <property type="match status" value="1"/>
</dbReference>
<proteinExistence type="predicted"/>
<sequence>MLAQTPPPPSPPSPPPHSSFLPQQPRFHSSSCVLASHGELGAATIWHALLPSSSTSSSSPYRLSAATAFSNGSWNVAGDARPARWLQGRHSAWLLFGFCSCFSAAVASGMRSIACCEAPSSLDQSLTHGKKVHKEFAVIGIPGDGRCLFRAVAHGWCTKQGKPTPDEETQRELADNLREKVVDELVKRRAESEWFIEGDFDEYTRRMRQANVWGGEPELLMLSHVLGLPITVYMADERSNGVIAIAEYGQEYGKGKGNPIRVLYHGFGHYDALLMPGDAGQGGE</sequence>
<dbReference type="GO" id="GO:0005737">
    <property type="term" value="C:cytoplasm"/>
    <property type="evidence" value="ECO:0007669"/>
    <property type="project" value="UniProtKB-SubCell"/>
</dbReference>
<dbReference type="EMBL" id="GL377688">
    <property type="protein sequence ID" value="EFJ07204.1"/>
    <property type="molecule type" value="Genomic_DNA"/>
</dbReference>
<keyword evidence="3" id="KW-0963">Cytoplasm</keyword>
<dbReference type="GO" id="GO:0004843">
    <property type="term" value="F:cysteine-type deubiquitinase activity"/>
    <property type="evidence" value="ECO:0000318"/>
    <property type="project" value="GO_Central"/>
</dbReference>
<evidence type="ECO:0000313" key="6">
    <source>
        <dbReference type="EMBL" id="EFJ07204.1"/>
    </source>
</evidence>
<dbReference type="OrthoDB" id="409956at2759"/>
<evidence type="ECO:0000256" key="1">
    <source>
        <dbReference type="ARBA" id="ARBA00000707"/>
    </source>
</evidence>
<dbReference type="InterPro" id="IPR003323">
    <property type="entry name" value="OTU_dom"/>
</dbReference>
<evidence type="ECO:0000256" key="3">
    <source>
        <dbReference type="RuleBase" id="RU367104"/>
    </source>
</evidence>
<evidence type="ECO:0000313" key="7">
    <source>
        <dbReference type="Proteomes" id="UP000001514"/>
    </source>
</evidence>
<protein>
    <recommendedName>
        <fullName evidence="3">Ubiquitin thioesterase OTU</fullName>
        <ecNumber evidence="3">3.4.19.12</ecNumber>
    </recommendedName>
</protein>
<organism evidence="7">
    <name type="scientific">Selaginella moellendorffii</name>
    <name type="common">Spikemoss</name>
    <dbReference type="NCBI Taxonomy" id="88036"/>
    <lineage>
        <taxon>Eukaryota</taxon>
        <taxon>Viridiplantae</taxon>
        <taxon>Streptophyta</taxon>
        <taxon>Embryophyta</taxon>
        <taxon>Tracheophyta</taxon>
        <taxon>Lycopodiopsida</taxon>
        <taxon>Selaginellales</taxon>
        <taxon>Selaginellaceae</taxon>
        <taxon>Selaginella</taxon>
    </lineage>
</organism>